<gene>
    <name evidence="1" type="ORF">LT85_4097</name>
</gene>
<evidence type="ECO:0000313" key="1">
    <source>
        <dbReference type="EMBL" id="AIY43255.1"/>
    </source>
</evidence>
<reference evidence="2" key="1">
    <citation type="journal article" date="2014" name="Soil Biol. Biochem.">
        <title>Structure and function of bacterial communities in ageing soils: Insights from the Mendocino ecological staircase.</title>
        <authorList>
            <person name="Uroz S."/>
            <person name="Tech J.J."/>
            <person name="Sawaya N.A."/>
            <person name="Frey-Klett P."/>
            <person name="Leveau J.H.J."/>
        </authorList>
    </citation>
    <scope>NUCLEOTIDE SEQUENCE [LARGE SCALE GENOMIC DNA]</scope>
    <source>
        <strain evidence="2">Cal35</strain>
    </source>
</reference>
<proteinExistence type="predicted"/>
<accession>A0A0A1FHX0</accession>
<dbReference type="EMBL" id="CP009962">
    <property type="protein sequence ID" value="AIY43255.1"/>
    <property type="molecule type" value="Genomic_DNA"/>
</dbReference>
<dbReference type="Proteomes" id="UP000030302">
    <property type="component" value="Chromosome"/>
</dbReference>
<protein>
    <submittedName>
        <fullName evidence="1">Uncharacterized protein</fullName>
    </submittedName>
</protein>
<sequence>MKVTQEIIDDANRKGMGGDLQFPDINKSAKNMSMLEYSKMAFVIGKAFNRTLPYEERKKYAISEQAIESRRAEIIKEMKNARQCSSISTSLIVAYGESLEANAFYRPILRLKEDGHVEEIL</sequence>
<evidence type="ECO:0000313" key="2">
    <source>
        <dbReference type="Proteomes" id="UP000030302"/>
    </source>
</evidence>
<keyword evidence="2" id="KW-1185">Reference proteome</keyword>
<name>A0A0A1FHX0_9BURK</name>
<dbReference type="AlphaFoldDB" id="A0A0A1FHX0"/>
<dbReference type="KEGG" id="care:LT85_4097"/>
<dbReference type="HOGENOM" id="CLU_2034060_0_0_4"/>
<organism evidence="1 2">
    <name type="scientific">Collimonas arenae</name>
    <dbReference type="NCBI Taxonomy" id="279058"/>
    <lineage>
        <taxon>Bacteria</taxon>
        <taxon>Pseudomonadati</taxon>
        <taxon>Pseudomonadota</taxon>
        <taxon>Betaproteobacteria</taxon>
        <taxon>Burkholderiales</taxon>
        <taxon>Oxalobacteraceae</taxon>
        <taxon>Collimonas</taxon>
    </lineage>
</organism>